<comment type="caution">
    <text evidence="1">The sequence shown here is derived from an EMBL/GenBank/DDBJ whole genome shotgun (WGS) entry which is preliminary data.</text>
</comment>
<evidence type="ECO:0000313" key="2">
    <source>
        <dbReference type="Proteomes" id="UP000603453"/>
    </source>
</evidence>
<accession>A0A8H7RPM1</accession>
<organism evidence="1 2">
    <name type="scientific">Mucor saturninus</name>
    <dbReference type="NCBI Taxonomy" id="64648"/>
    <lineage>
        <taxon>Eukaryota</taxon>
        <taxon>Fungi</taxon>
        <taxon>Fungi incertae sedis</taxon>
        <taxon>Mucoromycota</taxon>
        <taxon>Mucoromycotina</taxon>
        <taxon>Mucoromycetes</taxon>
        <taxon>Mucorales</taxon>
        <taxon>Mucorineae</taxon>
        <taxon>Mucoraceae</taxon>
        <taxon>Mucor</taxon>
    </lineage>
</organism>
<name>A0A8H7RPM1_9FUNG</name>
<dbReference type="EMBL" id="JAEPRD010000001">
    <property type="protein sequence ID" value="KAG2214335.1"/>
    <property type="molecule type" value="Genomic_DNA"/>
</dbReference>
<dbReference type="Proteomes" id="UP000603453">
    <property type="component" value="Unassembled WGS sequence"/>
</dbReference>
<reference evidence="1" key="1">
    <citation type="submission" date="2020-12" db="EMBL/GenBank/DDBJ databases">
        <title>Metabolic potential, ecology and presence of endohyphal bacteria is reflected in genomic diversity of Mucoromycotina.</title>
        <authorList>
            <person name="Muszewska A."/>
            <person name="Okrasinska A."/>
            <person name="Steczkiewicz K."/>
            <person name="Drgas O."/>
            <person name="Orlowska M."/>
            <person name="Perlinska-Lenart U."/>
            <person name="Aleksandrzak-Piekarczyk T."/>
            <person name="Szatraj K."/>
            <person name="Zielenkiewicz U."/>
            <person name="Pilsyk S."/>
            <person name="Malc E."/>
            <person name="Mieczkowski P."/>
            <person name="Kruszewska J.S."/>
            <person name="Biernat P."/>
            <person name="Pawlowska J."/>
        </authorList>
    </citation>
    <scope>NUCLEOTIDE SEQUENCE</scope>
    <source>
        <strain evidence="1">WA0000017839</strain>
    </source>
</reference>
<proteinExistence type="predicted"/>
<evidence type="ECO:0000313" key="1">
    <source>
        <dbReference type="EMBL" id="KAG2214335.1"/>
    </source>
</evidence>
<gene>
    <name evidence="1" type="ORF">INT47_000891</name>
</gene>
<sequence>MSFLELQWSDGDRDYYSVKARRRNINLEPITMEYVEENMNKEDLKAQSAIIRCDKRVEILIHTDYIKVGGIVNGEFIAEEKDTFDFHNIFLR</sequence>
<protein>
    <submittedName>
        <fullName evidence="1">Uncharacterized protein</fullName>
    </submittedName>
</protein>
<keyword evidence="2" id="KW-1185">Reference proteome</keyword>
<dbReference type="AlphaFoldDB" id="A0A8H7RPM1"/>